<reference evidence="1 2" key="1">
    <citation type="submission" date="2024-09" db="EMBL/GenBank/DDBJ databases">
        <authorList>
            <person name="Sun Q."/>
            <person name="Mori K."/>
        </authorList>
    </citation>
    <scope>NUCLEOTIDE SEQUENCE [LARGE SCALE GENOMIC DNA]</scope>
    <source>
        <strain evidence="1 2">KCTC 52403</strain>
    </source>
</reference>
<comment type="caution">
    <text evidence="1">The sequence shown here is derived from an EMBL/GenBank/DDBJ whole genome shotgun (WGS) entry which is preliminary data.</text>
</comment>
<keyword evidence="2" id="KW-1185">Reference proteome</keyword>
<dbReference type="Gene3D" id="3.90.226.10">
    <property type="entry name" value="2-enoyl-CoA Hydratase, Chain A, domain 1"/>
    <property type="match status" value="1"/>
</dbReference>
<evidence type="ECO:0008006" key="3">
    <source>
        <dbReference type="Google" id="ProtNLM"/>
    </source>
</evidence>
<sequence>MSEPNQPAALFGLLLITAVATASHSKEGEQAALTEVERCSAWLAQRTSSDPPAIEAVGLRTICADLGSGMSREIAQRFVDHINRIPHGHSPQVVVRSLGGEVDNGLKMGEAVLNRGAAVHVFDFCASSCANYLFLAGSKRYVMPDSVVLFHGGIVAQSLLSAELSDAGRAKLGRSLERQSQFLKRAGISADFFETMDGLNAEGVAARACPEKHSIAAVVLSDEKLADAGAHVASNMGPQSQDEVERVMVRYGMEESTCFWR</sequence>
<dbReference type="Proteomes" id="UP001589898">
    <property type="component" value="Unassembled WGS sequence"/>
</dbReference>
<gene>
    <name evidence="1" type="ORF">ACFFFU_07140</name>
</gene>
<protein>
    <recommendedName>
        <fullName evidence="3">Peptidase S14</fullName>
    </recommendedName>
</protein>
<evidence type="ECO:0000313" key="1">
    <source>
        <dbReference type="EMBL" id="MFC0717523.1"/>
    </source>
</evidence>
<organism evidence="1 2">
    <name type="scientific">Luteimonas padinae</name>
    <dbReference type="NCBI Taxonomy" id="1714359"/>
    <lineage>
        <taxon>Bacteria</taxon>
        <taxon>Pseudomonadati</taxon>
        <taxon>Pseudomonadota</taxon>
        <taxon>Gammaproteobacteria</taxon>
        <taxon>Lysobacterales</taxon>
        <taxon>Lysobacteraceae</taxon>
        <taxon>Luteimonas</taxon>
    </lineage>
</organism>
<accession>A0ABV6SVR2</accession>
<dbReference type="EMBL" id="JBHLTF010000028">
    <property type="protein sequence ID" value="MFC0717523.1"/>
    <property type="molecule type" value="Genomic_DNA"/>
</dbReference>
<dbReference type="InterPro" id="IPR029045">
    <property type="entry name" value="ClpP/crotonase-like_dom_sf"/>
</dbReference>
<proteinExistence type="predicted"/>
<name>A0ABV6SVR2_9GAMM</name>
<dbReference type="RefSeq" id="WP_189497982.1">
    <property type="nucleotide sequence ID" value="NZ_BMZT01000008.1"/>
</dbReference>
<evidence type="ECO:0000313" key="2">
    <source>
        <dbReference type="Proteomes" id="UP001589898"/>
    </source>
</evidence>
<dbReference type="SUPFAM" id="SSF52096">
    <property type="entry name" value="ClpP/crotonase"/>
    <property type="match status" value="1"/>
</dbReference>